<keyword evidence="2" id="KW-0472">Membrane</keyword>
<protein>
    <recommendedName>
        <fullName evidence="6">Transmembrane protein</fullName>
    </recommendedName>
</protein>
<keyword evidence="2" id="KW-1133">Transmembrane helix</keyword>
<comment type="caution">
    <text evidence="4">The sequence shown here is derived from an EMBL/GenBank/DDBJ whole genome shotgun (WGS) entry which is preliminary data.</text>
</comment>
<feature type="transmembrane region" description="Helical" evidence="2">
    <location>
        <begin position="105"/>
        <end position="126"/>
    </location>
</feature>
<feature type="region of interest" description="Disordered" evidence="1">
    <location>
        <begin position="73"/>
        <end position="94"/>
    </location>
</feature>
<feature type="signal peptide" evidence="3">
    <location>
        <begin position="1"/>
        <end position="25"/>
    </location>
</feature>
<dbReference type="GeneID" id="40310951"/>
<evidence type="ECO:0000313" key="5">
    <source>
        <dbReference type="Proteomes" id="UP000224006"/>
    </source>
</evidence>
<name>A0A2A9MGP4_BESBE</name>
<evidence type="ECO:0008006" key="6">
    <source>
        <dbReference type="Google" id="ProtNLM"/>
    </source>
</evidence>
<evidence type="ECO:0000313" key="4">
    <source>
        <dbReference type="EMBL" id="PFH35136.1"/>
    </source>
</evidence>
<accession>A0A2A9MGP4</accession>
<evidence type="ECO:0000256" key="3">
    <source>
        <dbReference type="SAM" id="SignalP"/>
    </source>
</evidence>
<organism evidence="4 5">
    <name type="scientific">Besnoitia besnoiti</name>
    <name type="common">Apicomplexan protozoan</name>
    <dbReference type="NCBI Taxonomy" id="94643"/>
    <lineage>
        <taxon>Eukaryota</taxon>
        <taxon>Sar</taxon>
        <taxon>Alveolata</taxon>
        <taxon>Apicomplexa</taxon>
        <taxon>Conoidasida</taxon>
        <taxon>Coccidia</taxon>
        <taxon>Eucoccidiorida</taxon>
        <taxon>Eimeriorina</taxon>
        <taxon>Sarcocystidae</taxon>
        <taxon>Besnoitia</taxon>
    </lineage>
</organism>
<dbReference type="RefSeq" id="XP_029219145.1">
    <property type="nucleotide sequence ID" value="XM_029364437.1"/>
</dbReference>
<dbReference type="VEuPathDB" id="ToxoDB:BESB_060230"/>
<sequence length="364" mass="40785">MRHLVPSSVLALTAHACFFMCGVTGTHQPPTTATESMSENEVHQPMALSHGEANSLSGEEPEEEPYKLVSTAKPPLDHVTGTGRRGLARRMKKRQLTSRDLSPRWLYGMGAAAAALVGGYLIMSIVKNWRRLRDMGKADAYLRGRYEVADRVARRLKQERGEVMRRVAHARSEMETVFGSGRRECEEEIAVYEQIADVLGSQAQAASEATQDTAKAIRDFEQSIPRVDASQLASAHVDEAIGEGRMSEAREFWLRFHPAHQRLRRQLAPEVVELEEIADVAERKGSPSTETVYFLLNEAYRQRGSGAAWQQVDSMGQRVPHWTGLDADQLQDRLGVLASPPREPAYVRMAKEALEKARRERRLT</sequence>
<feature type="chain" id="PRO_5012608778" description="Transmembrane protein" evidence="3">
    <location>
        <begin position="26"/>
        <end position="364"/>
    </location>
</feature>
<proteinExistence type="predicted"/>
<dbReference type="EMBL" id="NWUJ01000005">
    <property type="protein sequence ID" value="PFH35136.1"/>
    <property type="molecule type" value="Genomic_DNA"/>
</dbReference>
<keyword evidence="3" id="KW-0732">Signal</keyword>
<dbReference type="Proteomes" id="UP000224006">
    <property type="component" value="Chromosome V"/>
</dbReference>
<evidence type="ECO:0000256" key="2">
    <source>
        <dbReference type="SAM" id="Phobius"/>
    </source>
</evidence>
<gene>
    <name evidence="4" type="ORF">BESB_060230</name>
</gene>
<dbReference type="AlphaFoldDB" id="A0A2A9MGP4"/>
<reference evidence="4 5" key="1">
    <citation type="submission" date="2017-09" db="EMBL/GenBank/DDBJ databases">
        <title>Genome sequencing of Besnoitia besnoiti strain Bb-Ger1.</title>
        <authorList>
            <person name="Schares G."/>
            <person name="Venepally P."/>
            <person name="Lorenzi H.A."/>
        </authorList>
    </citation>
    <scope>NUCLEOTIDE SEQUENCE [LARGE SCALE GENOMIC DNA]</scope>
    <source>
        <strain evidence="4 5">Bb-Ger1</strain>
    </source>
</reference>
<keyword evidence="2" id="KW-0812">Transmembrane</keyword>
<evidence type="ECO:0000256" key="1">
    <source>
        <dbReference type="SAM" id="MobiDB-lite"/>
    </source>
</evidence>
<dbReference type="KEGG" id="bbes:BESB_060230"/>
<keyword evidence="5" id="KW-1185">Reference proteome</keyword>